<evidence type="ECO:0000256" key="2">
    <source>
        <dbReference type="ARBA" id="ARBA00022448"/>
    </source>
</evidence>
<dbReference type="InterPro" id="IPR000531">
    <property type="entry name" value="Beta-barrel_TonB"/>
</dbReference>
<organism evidence="15 16">
    <name type="scientific">Arachidicoccus ginsenosidivorans</name>
    <dbReference type="NCBI Taxonomy" id="496057"/>
    <lineage>
        <taxon>Bacteria</taxon>
        <taxon>Pseudomonadati</taxon>
        <taxon>Bacteroidota</taxon>
        <taxon>Chitinophagia</taxon>
        <taxon>Chitinophagales</taxon>
        <taxon>Chitinophagaceae</taxon>
        <taxon>Arachidicoccus</taxon>
    </lineage>
</organism>
<protein>
    <submittedName>
        <fullName evidence="15">TonB-dependent receptor</fullName>
    </submittedName>
</protein>
<feature type="chain" id="PRO_5022664901" evidence="12">
    <location>
        <begin position="33"/>
        <end position="709"/>
    </location>
</feature>
<feature type="domain" description="TonB-dependent receptor-like beta-barrel" evidence="13">
    <location>
        <begin position="246"/>
        <end position="682"/>
    </location>
</feature>
<keyword evidence="3 10" id="KW-1134">Transmembrane beta strand</keyword>
<sequence length="709" mass="80055">MMVLRRKSVKNRIQTAGLGLLVGLFLASPFCAVGQSAANDSAWQNQKVAVMLAVDTLQPIIDSIHKLQDVKVHTAILPEVLTCIDPVQIITRAQPTWQDGLSVSDMVRYFSGVQLKDYGGVGGLKTVNVRSLGTRHTAVLLDGLPLENAQNGQVDLGRYGLSDLGSISIYKNQNSQIFQAATAFASSNAIYLESRLDQLDSLHPAKASINLQTGSFGLLNGAFYGSTRLSKVWQMQGSISVLRARGNYPYTYTNGVYDTTLKREGGDVKRYIGRISLYGQFKDSSSLSLTAYGFRRQMGLPGAIVSNKFSNKERQDESDYYLQASYLKPIGGNDHLKLQFKYNHSYLKYSNPDITRLYVSGGDTIAAPLTNHYRQSSYFFSGANIYQLTSDWQVDFSADLHYDHLNMDLNGKAHPSRWTTYAAVASKLALGRMHLAGNLLYTAVKDHQQIKNDWISQSKFSPSLSASWQPFKTNALKFRAFYKRSFQMPTFNDLYLTQFNQTALRPENSKQYNLGLYYFLSWPGFLKTLLIEADAYYNNVQDKIVAIPTTSLFRWQMVNLGLARIKGLDFTAKTSWGIAEWIFLTSLQYTYQDARDYTDPGSVTYKNILPYIPKHSGSFTLSAVNKHFGVNYSFIYDGERYSERFNSLVSYVPAWYTHDLSVSYGWTLAKNIKAKLLFSLDNVLNQHYDVIENYPMPGRNFKLGMQFEF</sequence>
<dbReference type="InterPro" id="IPR012910">
    <property type="entry name" value="Plug_dom"/>
</dbReference>
<evidence type="ECO:0000256" key="6">
    <source>
        <dbReference type="ARBA" id="ARBA00023077"/>
    </source>
</evidence>
<keyword evidence="16" id="KW-1185">Reference proteome</keyword>
<evidence type="ECO:0000256" key="11">
    <source>
        <dbReference type="RuleBase" id="RU003357"/>
    </source>
</evidence>
<dbReference type="EMBL" id="CP042434">
    <property type="protein sequence ID" value="QEC72835.1"/>
    <property type="molecule type" value="Genomic_DNA"/>
</dbReference>
<evidence type="ECO:0000256" key="10">
    <source>
        <dbReference type="PROSITE-ProRule" id="PRU01360"/>
    </source>
</evidence>
<dbReference type="AlphaFoldDB" id="A0A5B8VQG3"/>
<dbReference type="GO" id="GO:0015344">
    <property type="term" value="F:siderophore uptake transmembrane transporter activity"/>
    <property type="evidence" value="ECO:0007669"/>
    <property type="project" value="TreeGrafter"/>
</dbReference>
<accession>A0A5B8VQG3</accession>
<dbReference type="InterPro" id="IPR037066">
    <property type="entry name" value="Plug_dom_sf"/>
</dbReference>
<evidence type="ECO:0000256" key="12">
    <source>
        <dbReference type="SAM" id="SignalP"/>
    </source>
</evidence>
<evidence type="ECO:0000259" key="14">
    <source>
        <dbReference type="Pfam" id="PF07715"/>
    </source>
</evidence>
<evidence type="ECO:0000256" key="5">
    <source>
        <dbReference type="ARBA" id="ARBA00022729"/>
    </source>
</evidence>
<reference evidence="15 16" key="1">
    <citation type="journal article" date="2017" name="Int. J. Syst. Evol. Microbiol.">
        <title>Arachidicoccus ginsenosidivorans sp. nov., with ginsenoside-converting activity isolated from ginseng cultivating soil.</title>
        <authorList>
            <person name="Siddiqi M.Z."/>
            <person name="Aslam Z."/>
            <person name="Im W.T."/>
        </authorList>
    </citation>
    <scope>NUCLEOTIDE SEQUENCE [LARGE SCALE GENOMIC DNA]</scope>
    <source>
        <strain evidence="15 16">Gsoil 809</strain>
    </source>
</reference>
<name>A0A5B8VQG3_9BACT</name>
<dbReference type="PROSITE" id="PS52016">
    <property type="entry name" value="TONB_DEPENDENT_REC_3"/>
    <property type="match status" value="1"/>
</dbReference>
<dbReference type="Proteomes" id="UP000321291">
    <property type="component" value="Chromosome"/>
</dbReference>
<evidence type="ECO:0000259" key="13">
    <source>
        <dbReference type="Pfam" id="PF00593"/>
    </source>
</evidence>
<keyword evidence="9 10" id="KW-0998">Cell outer membrane</keyword>
<comment type="subcellular location">
    <subcellularLocation>
        <location evidence="1 10">Cell outer membrane</location>
        <topology evidence="1 10">Multi-pass membrane protein</topology>
    </subcellularLocation>
</comment>
<evidence type="ECO:0000256" key="1">
    <source>
        <dbReference type="ARBA" id="ARBA00004571"/>
    </source>
</evidence>
<dbReference type="PANTHER" id="PTHR30069">
    <property type="entry name" value="TONB-DEPENDENT OUTER MEMBRANE RECEPTOR"/>
    <property type="match status" value="1"/>
</dbReference>
<dbReference type="Gene3D" id="2.170.130.10">
    <property type="entry name" value="TonB-dependent receptor, plug domain"/>
    <property type="match status" value="1"/>
</dbReference>
<evidence type="ECO:0000256" key="4">
    <source>
        <dbReference type="ARBA" id="ARBA00022692"/>
    </source>
</evidence>
<keyword evidence="4 10" id="KW-0812">Transmembrane</keyword>
<evidence type="ECO:0000256" key="9">
    <source>
        <dbReference type="ARBA" id="ARBA00023237"/>
    </source>
</evidence>
<keyword evidence="2 10" id="KW-0813">Transport</keyword>
<keyword evidence="8 15" id="KW-0675">Receptor</keyword>
<dbReference type="Pfam" id="PF07715">
    <property type="entry name" value="Plug"/>
    <property type="match status" value="1"/>
</dbReference>
<evidence type="ECO:0000256" key="8">
    <source>
        <dbReference type="ARBA" id="ARBA00023170"/>
    </source>
</evidence>
<evidence type="ECO:0000256" key="7">
    <source>
        <dbReference type="ARBA" id="ARBA00023136"/>
    </source>
</evidence>
<evidence type="ECO:0000256" key="3">
    <source>
        <dbReference type="ARBA" id="ARBA00022452"/>
    </source>
</evidence>
<keyword evidence="7 10" id="KW-0472">Membrane</keyword>
<dbReference type="InterPro" id="IPR039426">
    <property type="entry name" value="TonB-dep_rcpt-like"/>
</dbReference>
<gene>
    <name evidence="15" type="ORF">FSB73_15255</name>
</gene>
<dbReference type="SUPFAM" id="SSF56935">
    <property type="entry name" value="Porins"/>
    <property type="match status" value="1"/>
</dbReference>
<keyword evidence="6 11" id="KW-0798">TonB box</keyword>
<dbReference type="OrthoDB" id="9762903at2"/>
<dbReference type="GO" id="GO:0009279">
    <property type="term" value="C:cell outer membrane"/>
    <property type="evidence" value="ECO:0007669"/>
    <property type="project" value="UniProtKB-SubCell"/>
</dbReference>
<dbReference type="PANTHER" id="PTHR30069:SF29">
    <property type="entry name" value="HEMOGLOBIN AND HEMOGLOBIN-HAPTOGLOBIN-BINDING PROTEIN 1-RELATED"/>
    <property type="match status" value="1"/>
</dbReference>
<dbReference type="Gene3D" id="2.40.170.20">
    <property type="entry name" value="TonB-dependent receptor, beta-barrel domain"/>
    <property type="match status" value="1"/>
</dbReference>
<evidence type="ECO:0000313" key="16">
    <source>
        <dbReference type="Proteomes" id="UP000321291"/>
    </source>
</evidence>
<feature type="domain" description="TonB-dependent receptor plug" evidence="14">
    <location>
        <begin position="86"/>
        <end position="180"/>
    </location>
</feature>
<feature type="signal peptide" evidence="12">
    <location>
        <begin position="1"/>
        <end position="32"/>
    </location>
</feature>
<evidence type="ECO:0000313" key="15">
    <source>
        <dbReference type="EMBL" id="QEC72835.1"/>
    </source>
</evidence>
<dbReference type="Pfam" id="PF00593">
    <property type="entry name" value="TonB_dep_Rec_b-barrel"/>
    <property type="match status" value="1"/>
</dbReference>
<proteinExistence type="inferred from homology"/>
<comment type="similarity">
    <text evidence="10 11">Belongs to the TonB-dependent receptor family.</text>
</comment>
<dbReference type="GO" id="GO:0044718">
    <property type="term" value="P:siderophore transmembrane transport"/>
    <property type="evidence" value="ECO:0007669"/>
    <property type="project" value="TreeGrafter"/>
</dbReference>
<dbReference type="InterPro" id="IPR036942">
    <property type="entry name" value="Beta-barrel_TonB_sf"/>
</dbReference>
<dbReference type="KEGG" id="agi:FSB73_15255"/>
<keyword evidence="5 12" id="KW-0732">Signal</keyword>